<feature type="signal peptide" evidence="3">
    <location>
        <begin position="1"/>
        <end position="18"/>
    </location>
</feature>
<keyword evidence="2" id="KW-1133">Transmembrane helix</keyword>
<keyword evidence="2" id="KW-0472">Membrane</keyword>
<evidence type="ECO:0000256" key="2">
    <source>
        <dbReference type="SAM" id="Phobius"/>
    </source>
</evidence>
<keyword evidence="2" id="KW-0812">Transmembrane</keyword>
<accession>A0A4R0RVP7</accession>
<dbReference type="Proteomes" id="UP000292702">
    <property type="component" value="Unassembled WGS sequence"/>
</dbReference>
<feature type="transmembrane region" description="Helical" evidence="2">
    <location>
        <begin position="267"/>
        <end position="289"/>
    </location>
</feature>
<dbReference type="STRING" id="92696.A0A4R0RVP7"/>
<evidence type="ECO:0000256" key="1">
    <source>
        <dbReference type="SAM" id="MobiDB-lite"/>
    </source>
</evidence>
<evidence type="ECO:0000256" key="3">
    <source>
        <dbReference type="SAM" id="SignalP"/>
    </source>
</evidence>
<evidence type="ECO:0000313" key="5">
    <source>
        <dbReference type="Proteomes" id="UP000292702"/>
    </source>
</evidence>
<reference evidence="4 5" key="1">
    <citation type="submission" date="2018-11" db="EMBL/GenBank/DDBJ databases">
        <title>Genome assembly of Steccherinum ochraceum LE-BIN_3174, the white-rot fungus of the Steccherinaceae family (The Residual Polyporoid clade, Polyporales, Basidiomycota).</title>
        <authorList>
            <person name="Fedorova T.V."/>
            <person name="Glazunova O.A."/>
            <person name="Landesman E.O."/>
            <person name="Moiseenko K.V."/>
            <person name="Psurtseva N.V."/>
            <person name="Savinova O.S."/>
            <person name="Shakhova N.V."/>
            <person name="Tyazhelova T.V."/>
            <person name="Vasina D.V."/>
        </authorList>
    </citation>
    <scope>NUCLEOTIDE SEQUENCE [LARGE SCALE GENOMIC DNA]</scope>
    <source>
        <strain evidence="4 5">LE-BIN_3174</strain>
    </source>
</reference>
<feature type="region of interest" description="Disordered" evidence="1">
    <location>
        <begin position="226"/>
        <end position="257"/>
    </location>
</feature>
<organism evidence="4 5">
    <name type="scientific">Steccherinum ochraceum</name>
    <dbReference type="NCBI Taxonomy" id="92696"/>
    <lineage>
        <taxon>Eukaryota</taxon>
        <taxon>Fungi</taxon>
        <taxon>Dikarya</taxon>
        <taxon>Basidiomycota</taxon>
        <taxon>Agaricomycotina</taxon>
        <taxon>Agaricomycetes</taxon>
        <taxon>Polyporales</taxon>
        <taxon>Steccherinaceae</taxon>
        <taxon>Steccherinum</taxon>
    </lineage>
</organism>
<keyword evidence="3" id="KW-0732">Signal</keyword>
<feature type="region of interest" description="Disordered" evidence="1">
    <location>
        <begin position="430"/>
        <end position="458"/>
    </location>
</feature>
<feature type="region of interest" description="Disordered" evidence="1">
    <location>
        <begin position="335"/>
        <end position="387"/>
    </location>
</feature>
<evidence type="ECO:0000313" key="4">
    <source>
        <dbReference type="EMBL" id="TCD70795.1"/>
    </source>
</evidence>
<sequence>MLLLPSVFLLALPTIVCGWVFELLNDMVQCGELGFQVTTVSTPDSPPPYHLLFVPLVERSSGFMATPVFQLDVPNANTEYTLDALPYPGSTQVIVVGSDSSRFGAGGESSSALVGSSSNSGCVNETLLDFSWDINPRSLSPCSPASITWDTASVSGTPSFIGIIPGGANQTFQLPQPGTGAPFRWTPAVPSPLTVYVVASDARAVGNGGMIAVHIVDGDTSCLDGSTPGNVASSSSAESSATTSASPAAGPTTSSGVETGSSLNVSAIVGGTVGGVVAIALALIVYLLWRKLTRSQAGHLAGLVIESGSDSPLDYFPTTRFPPPAPEPYMVEATNSGSSAPLLSSPAYTPPHSPHYRDSHFSSDGRLSTSSLPTTSASGLRSSRKGVESPMLPMTIVVHEDAGAEPVTRGGVIDLPPAYTNIKSYQTGVMAPPEEHRASEEQAVPTAVEVERTTSQEP</sequence>
<dbReference type="AlphaFoldDB" id="A0A4R0RVP7"/>
<protein>
    <recommendedName>
        <fullName evidence="6">Mid2 domain-containing protein</fullName>
    </recommendedName>
</protein>
<feature type="compositionally biased region" description="Basic and acidic residues" evidence="1">
    <location>
        <begin position="449"/>
        <end position="458"/>
    </location>
</feature>
<feature type="compositionally biased region" description="Low complexity" evidence="1">
    <location>
        <begin position="338"/>
        <end position="347"/>
    </location>
</feature>
<feature type="compositionally biased region" description="Low complexity" evidence="1">
    <location>
        <begin position="367"/>
        <end position="380"/>
    </location>
</feature>
<comment type="caution">
    <text evidence="4">The sequence shown here is derived from an EMBL/GenBank/DDBJ whole genome shotgun (WGS) entry which is preliminary data.</text>
</comment>
<proteinExistence type="predicted"/>
<name>A0A4R0RVP7_9APHY</name>
<gene>
    <name evidence="4" type="ORF">EIP91_001826</name>
</gene>
<evidence type="ECO:0008006" key="6">
    <source>
        <dbReference type="Google" id="ProtNLM"/>
    </source>
</evidence>
<keyword evidence="5" id="KW-1185">Reference proteome</keyword>
<feature type="chain" id="PRO_5020756229" description="Mid2 domain-containing protein" evidence="3">
    <location>
        <begin position="19"/>
        <end position="458"/>
    </location>
</feature>
<feature type="compositionally biased region" description="Low complexity" evidence="1">
    <location>
        <begin position="232"/>
        <end position="256"/>
    </location>
</feature>
<dbReference type="EMBL" id="RWJN01000015">
    <property type="protein sequence ID" value="TCD70795.1"/>
    <property type="molecule type" value="Genomic_DNA"/>
</dbReference>